<evidence type="ECO:0000313" key="2">
    <source>
        <dbReference type="Proteomes" id="UP001596142"/>
    </source>
</evidence>
<sequence length="64" mass="7585">MKILPKQINWWENMFEERVVQVKENQTVSCELYGQICKSHCEQCPWLTSETTEDNEIACRPPVI</sequence>
<proteinExistence type="predicted"/>
<reference evidence="2" key="1">
    <citation type="journal article" date="2019" name="Int. J. Syst. Evol. Microbiol.">
        <title>The Global Catalogue of Microorganisms (GCM) 10K type strain sequencing project: providing services to taxonomists for standard genome sequencing and annotation.</title>
        <authorList>
            <consortium name="The Broad Institute Genomics Platform"/>
            <consortium name="The Broad Institute Genome Sequencing Center for Infectious Disease"/>
            <person name="Wu L."/>
            <person name="Ma J."/>
        </authorList>
    </citation>
    <scope>NUCLEOTIDE SEQUENCE [LARGE SCALE GENOMIC DNA]</scope>
    <source>
        <strain evidence="2">CECT 7184</strain>
    </source>
</reference>
<accession>A0ABW0YK85</accession>
<name>A0ABW0YK85_9BACI</name>
<protein>
    <submittedName>
        <fullName evidence="1">Uncharacterized protein</fullName>
    </submittedName>
</protein>
<dbReference type="RefSeq" id="WP_054635364.1">
    <property type="nucleotide sequence ID" value="NZ_JBHSOZ010000003.1"/>
</dbReference>
<comment type="caution">
    <text evidence="1">The sequence shown here is derived from an EMBL/GenBank/DDBJ whole genome shotgun (WGS) entry which is preliminary data.</text>
</comment>
<gene>
    <name evidence="1" type="ORF">ACFPU1_04665</name>
</gene>
<dbReference type="Proteomes" id="UP001596142">
    <property type="component" value="Unassembled WGS sequence"/>
</dbReference>
<dbReference type="EMBL" id="JBHSOZ010000003">
    <property type="protein sequence ID" value="MFC5712061.1"/>
    <property type="molecule type" value="Genomic_DNA"/>
</dbReference>
<evidence type="ECO:0000313" key="1">
    <source>
        <dbReference type="EMBL" id="MFC5712061.1"/>
    </source>
</evidence>
<keyword evidence="2" id="KW-1185">Reference proteome</keyword>
<organism evidence="1 2">
    <name type="scientific">Thalassorhabdus alkalitolerans</name>
    <dbReference type="NCBI Taxonomy" id="2282697"/>
    <lineage>
        <taxon>Bacteria</taxon>
        <taxon>Bacillati</taxon>
        <taxon>Bacillota</taxon>
        <taxon>Bacilli</taxon>
        <taxon>Bacillales</taxon>
        <taxon>Bacillaceae</taxon>
        <taxon>Thalassorhabdus</taxon>
    </lineage>
</organism>